<evidence type="ECO:0000313" key="4">
    <source>
        <dbReference type="Proteomes" id="UP000235392"/>
    </source>
</evidence>
<dbReference type="InterPro" id="IPR000675">
    <property type="entry name" value="Cutinase/axe"/>
</dbReference>
<dbReference type="Proteomes" id="UP000235392">
    <property type="component" value="Unassembled WGS sequence"/>
</dbReference>
<dbReference type="InterPro" id="IPR029058">
    <property type="entry name" value="AB_hydrolase_fold"/>
</dbReference>
<dbReference type="AlphaFoldDB" id="A0A2N5T9B8"/>
<dbReference type="Gene3D" id="3.40.50.1820">
    <property type="entry name" value="alpha/beta hydrolase"/>
    <property type="match status" value="1"/>
</dbReference>
<dbReference type="Pfam" id="PF01083">
    <property type="entry name" value="Cutinase"/>
    <property type="match status" value="1"/>
</dbReference>
<evidence type="ECO:0000313" key="3">
    <source>
        <dbReference type="EMBL" id="PLW22104.1"/>
    </source>
</evidence>
<evidence type="ECO:0000256" key="1">
    <source>
        <dbReference type="ARBA" id="ARBA00022801"/>
    </source>
</evidence>
<dbReference type="EMBL" id="PGCI01000676">
    <property type="protein sequence ID" value="PLW22104.1"/>
    <property type="molecule type" value="Genomic_DNA"/>
</dbReference>
<comment type="caution">
    <text evidence="3">The sequence shown here is derived from an EMBL/GenBank/DDBJ whole genome shotgun (WGS) entry which is preliminary data.</text>
</comment>
<gene>
    <name evidence="3" type="ORF">PCASD_17732</name>
</gene>
<accession>A0A2N5T9B8</accession>
<name>A0A2N5T9B8_9BASI</name>
<keyword evidence="1" id="KW-0378">Hydrolase</keyword>
<dbReference type="PANTHER" id="PTHR33630">
    <property type="entry name" value="CUTINASE RV1984C-RELATED-RELATED"/>
    <property type="match status" value="1"/>
</dbReference>
<evidence type="ECO:0008006" key="5">
    <source>
        <dbReference type="Google" id="ProtNLM"/>
    </source>
</evidence>
<dbReference type="SUPFAM" id="SSF53474">
    <property type="entry name" value="alpha/beta-Hydrolases"/>
    <property type="match status" value="1"/>
</dbReference>
<sequence>MQQEGSRQEGCWTQSSLVKAPDAGELSLDLPIPELPNRLKRADSRVGSALPLATLPWTFANLTKSHPPSAAEWDLVKLGTFAASISAVSLESQLNSIPRDCHTSTGAAAADAGYTDVVARPKISRNIITATGHVVVNRPRLNKRQFDLGSLAGLGGASGLGSSLGGGGFGGYGSEEAGGFGTGQGKPLEPNGGCPSYYMIGARGTTEGPGGSMAYNTVSEKVMATIPGGARRELDQYSTSADYTMTVTEGSRTEVQMISAEISKCPKTVFVLLGYSKGAMVRTQTLNDKNIPQDKIAAVVLFGNPYFKAGSPQNKCGATTGMGVAAMAGVKMPEQLIDRVYNCCVPHDPICQIDGTIMNHLTYAGQHANDTSNFVMNQLKRKLLHKTGHK</sequence>
<evidence type="ECO:0000256" key="2">
    <source>
        <dbReference type="ARBA" id="ARBA00023157"/>
    </source>
</evidence>
<dbReference type="PANTHER" id="PTHR33630:SF9">
    <property type="entry name" value="CUTINASE 4"/>
    <property type="match status" value="1"/>
</dbReference>
<reference evidence="3 4" key="1">
    <citation type="submission" date="2017-11" db="EMBL/GenBank/DDBJ databases">
        <title>De novo assembly and phasing of dikaryotic genomes from two isolates of Puccinia coronata f. sp. avenae, the causal agent of oat crown rust.</title>
        <authorList>
            <person name="Miller M.E."/>
            <person name="Zhang Y."/>
            <person name="Omidvar V."/>
            <person name="Sperschneider J."/>
            <person name="Schwessinger B."/>
            <person name="Raley C."/>
            <person name="Palmer J.M."/>
            <person name="Garnica D."/>
            <person name="Upadhyaya N."/>
            <person name="Rathjen J."/>
            <person name="Taylor J.M."/>
            <person name="Park R.F."/>
            <person name="Dodds P.N."/>
            <person name="Hirsch C.D."/>
            <person name="Kianian S.F."/>
            <person name="Figueroa M."/>
        </authorList>
    </citation>
    <scope>NUCLEOTIDE SEQUENCE [LARGE SCALE GENOMIC DNA]</scope>
    <source>
        <strain evidence="3">12SD80</strain>
    </source>
</reference>
<dbReference type="SMART" id="SM01110">
    <property type="entry name" value="Cutinase"/>
    <property type="match status" value="1"/>
</dbReference>
<dbReference type="GO" id="GO:0052689">
    <property type="term" value="F:carboxylic ester hydrolase activity"/>
    <property type="evidence" value="ECO:0007669"/>
    <property type="project" value="UniProtKB-ARBA"/>
</dbReference>
<protein>
    <recommendedName>
        <fullName evidence="5">Cutinase</fullName>
    </recommendedName>
</protein>
<proteinExistence type="predicted"/>
<keyword evidence="2" id="KW-1015">Disulfide bond</keyword>
<organism evidence="3 4">
    <name type="scientific">Puccinia coronata f. sp. avenae</name>
    <dbReference type="NCBI Taxonomy" id="200324"/>
    <lineage>
        <taxon>Eukaryota</taxon>
        <taxon>Fungi</taxon>
        <taxon>Dikarya</taxon>
        <taxon>Basidiomycota</taxon>
        <taxon>Pucciniomycotina</taxon>
        <taxon>Pucciniomycetes</taxon>
        <taxon>Pucciniales</taxon>
        <taxon>Pucciniaceae</taxon>
        <taxon>Puccinia</taxon>
    </lineage>
</organism>